<proteinExistence type="predicted"/>
<evidence type="ECO:0000313" key="2">
    <source>
        <dbReference type="Proteomes" id="UP000237271"/>
    </source>
</evidence>
<accession>A0A2P4X751</accession>
<name>A0A2P4X751_9STRA</name>
<dbReference type="GO" id="GO:0003676">
    <property type="term" value="F:nucleic acid binding"/>
    <property type="evidence" value="ECO:0007669"/>
    <property type="project" value="InterPro"/>
</dbReference>
<dbReference type="OrthoDB" id="165007at2759"/>
<keyword evidence="2" id="KW-1185">Reference proteome</keyword>
<dbReference type="EMBL" id="NCKW01016035">
    <property type="protein sequence ID" value="POM61387.1"/>
    <property type="molecule type" value="Genomic_DNA"/>
</dbReference>
<evidence type="ECO:0000313" key="1">
    <source>
        <dbReference type="EMBL" id="POM61387.1"/>
    </source>
</evidence>
<dbReference type="Gene3D" id="3.30.420.10">
    <property type="entry name" value="Ribonuclease H-like superfamily/Ribonuclease H"/>
    <property type="match status" value="1"/>
</dbReference>
<protein>
    <submittedName>
        <fullName evidence="1">Uncharacterized protein</fullName>
    </submittedName>
</protein>
<sequence>MGIRLHMTTSYRVQIDGQTERQNLILKYAPTLYGIRDWSDHLGTKEYMHATLVSASTGFSPFEVDTRRKKCKPLNPLDNPKIYDRRPAWYRRNAKQFHDRPQEITEVVKQHLQDLVKLHNRRISSAHVTQDIDGKHATLAARKVGTFVIIKMINPNVAKLKLPRSMSCLNSMLTC</sequence>
<dbReference type="Proteomes" id="UP000237271">
    <property type="component" value="Unassembled WGS sequence"/>
</dbReference>
<comment type="caution">
    <text evidence="1">The sequence shown here is derived from an EMBL/GenBank/DDBJ whole genome shotgun (WGS) entry which is preliminary data.</text>
</comment>
<dbReference type="AlphaFoldDB" id="A0A2P4X751"/>
<dbReference type="InterPro" id="IPR036397">
    <property type="entry name" value="RNaseH_sf"/>
</dbReference>
<dbReference type="SUPFAM" id="SSF53098">
    <property type="entry name" value="Ribonuclease H-like"/>
    <property type="match status" value="1"/>
</dbReference>
<reference evidence="1 2" key="1">
    <citation type="journal article" date="2017" name="Genome Biol. Evol.">
        <title>Phytophthora megakarya and P. palmivora, closely related causal agents of cacao black pod rot, underwent increases in genome sizes and gene numbers by different mechanisms.</title>
        <authorList>
            <person name="Ali S.S."/>
            <person name="Shao J."/>
            <person name="Lary D.J."/>
            <person name="Kronmiller B."/>
            <person name="Shen D."/>
            <person name="Strem M.D."/>
            <person name="Amoako-Attah I."/>
            <person name="Akrofi A.Y."/>
            <person name="Begoude B.A."/>
            <person name="Ten Hoopen G.M."/>
            <person name="Coulibaly K."/>
            <person name="Kebe B.I."/>
            <person name="Melnick R.L."/>
            <person name="Guiltinan M.J."/>
            <person name="Tyler B.M."/>
            <person name="Meinhardt L.W."/>
            <person name="Bailey B.A."/>
        </authorList>
    </citation>
    <scope>NUCLEOTIDE SEQUENCE [LARGE SCALE GENOMIC DNA]</scope>
    <source>
        <strain evidence="2">sbr112.9</strain>
    </source>
</reference>
<gene>
    <name evidence="1" type="ORF">PHPALM_29605</name>
</gene>
<organism evidence="1 2">
    <name type="scientific">Phytophthora palmivora</name>
    <dbReference type="NCBI Taxonomy" id="4796"/>
    <lineage>
        <taxon>Eukaryota</taxon>
        <taxon>Sar</taxon>
        <taxon>Stramenopiles</taxon>
        <taxon>Oomycota</taxon>
        <taxon>Peronosporomycetes</taxon>
        <taxon>Peronosporales</taxon>
        <taxon>Peronosporaceae</taxon>
        <taxon>Phytophthora</taxon>
    </lineage>
</organism>
<dbReference type="InterPro" id="IPR012337">
    <property type="entry name" value="RNaseH-like_sf"/>
</dbReference>